<proteinExistence type="predicted"/>
<accession>W9XPA6</accession>
<dbReference type="OrthoDB" id="5371818at2759"/>
<name>W9XPA6_9EURO</name>
<dbReference type="InterPro" id="IPR004360">
    <property type="entry name" value="Glyas_Fos-R_dOase_dom"/>
</dbReference>
<dbReference type="InterPro" id="IPR037523">
    <property type="entry name" value="VOC_core"/>
</dbReference>
<dbReference type="eggNOG" id="ENOG502SNCW">
    <property type="taxonomic scope" value="Eukaryota"/>
</dbReference>
<protein>
    <recommendedName>
        <fullName evidence="2">VOC domain-containing protein</fullName>
    </recommendedName>
</protein>
<dbReference type="InterPro" id="IPR029068">
    <property type="entry name" value="Glyas_Bleomycin-R_OHBP_Dase"/>
</dbReference>
<organism evidence="3 4">
    <name type="scientific">Capronia epimyces CBS 606.96</name>
    <dbReference type="NCBI Taxonomy" id="1182542"/>
    <lineage>
        <taxon>Eukaryota</taxon>
        <taxon>Fungi</taxon>
        <taxon>Dikarya</taxon>
        <taxon>Ascomycota</taxon>
        <taxon>Pezizomycotina</taxon>
        <taxon>Eurotiomycetes</taxon>
        <taxon>Chaetothyriomycetidae</taxon>
        <taxon>Chaetothyriales</taxon>
        <taxon>Herpotrichiellaceae</taxon>
        <taxon>Capronia</taxon>
    </lineage>
</organism>
<evidence type="ECO:0000313" key="3">
    <source>
        <dbReference type="EMBL" id="EXJ79170.1"/>
    </source>
</evidence>
<reference evidence="3 4" key="1">
    <citation type="submission" date="2013-03" db="EMBL/GenBank/DDBJ databases">
        <title>The Genome Sequence of Capronia epimyces CBS 606.96.</title>
        <authorList>
            <consortium name="The Broad Institute Genomics Platform"/>
            <person name="Cuomo C."/>
            <person name="de Hoog S."/>
            <person name="Gorbushina A."/>
            <person name="Walker B."/>
            <person name="Young S.K."/>
            <person name="Zeng Q."/>
            <person name="Gargeya S."/>
            <person name="Fitzgerald M."/>
            <person name="Haas B."/>
            <person name="Abouelleil A."/>
            <person name="Allen A.W."/>
            <person name="Alvarado L."/>
            <person name="Arachchi H.M."/>
            <person name="Berlin A.M."/>
            <person name="Chapman S.B."/>
            <person name="Gainer-Dewar J."/>
            <person name="Goldberg J."/>
            <person name="Griggs A."/>
            <person name="Gujja S."/>
            <person name="Hansen M."/>
            <person name="Howarth C."/>
            <person name="Imamovic A."/>
            <person name="Ireland A."/>
            <person name="Larimer J."/>
            <person name="McCowan C."/>
            <person name="Murphy C."/>
            <person name="Pearson M."/>
            <person name="Poon T.W."/>
            <person name="Priest M."/>
            <person name="Roberts A."/>
            <person name="Saif S."/>
            <person name="Shea T."/>
            <person name="Sisk P."/>
            <person name="Sykes S."/>
            <person name="Wortman J."/>
            <person name="Nusbaum C."/>
            <person name="Birren B."/>
        </authorList>
    </citation>
    <scope>NUCLEOTIDE SEQUENCE [LARGE SCALE GENOMIC DNA]</scope>
    <source>
        <strain evidence="3 4">CBS 606.96</strain>
    </source>
</reference>
<dbReference type="GeneID" id="19172758"/>
<feature type="compositionally biased region" description="Basic and acidic residues" evidence="1">
    <location>
        <begin position="164"/>
        <end position="175"/>
    </location>
</feature>
<dbReference type="Gene3D" id="3.10.180.10">
    <property type="entry name" value="2,3-Dihydroxybiphenyl 1,2-Dioxygenase, domain 1"/>
    <property type="match status" value="1"/>
</dbReference>
<dbReference type="PANTHER" id="PTHR43279">
    <property type="entry name" value="CATECHOL-2,3-DIOXYGENASE"/>
    <property type="match status" value="1"/>
</dbReference>
<evidence type="ECO:0000313" key="4">
    <source>
        <dbReference type="Proteomes" id="UP000019478"/>
    </source>
</evidence>
<dbReference type="Proteomes" id="UP000019478">
    <property type="component" value="Unassembled WGS sequence"/>
</dbReference>
<dbReference type="Pfam" id="PF00903">
    <property type="entry name" value="Glyoxalase"/>
    <property type="match status" value="1"/>
</dbReference>
<dbReference type="HOGENOM" id="CLU_098384_0_0_1"/>
<dbReference type="AlphaFoldDB" id="W9XPA6"/>
<keyword evidence="4" id="KW-1185">Reference proteome</keyword>
<gene>
    <name evidence="3" type="ORF">A1O3_08671</name>
</gene>
<evidence type="ECO:0000259" key="2">
    <source>
        <dbReference type="PROSITE" id="PS51819"/>
    </source>
</evidence>
<evidence type="ECO:0000256" key="1">
    <source>
        <dbReference type="SAM" id="MobiDB-lite"/>
    </source>
</evidence>
<dbReference type="PROSITE" id="PS51819">
    <property type="entry name" value="VOC"/>
    <property type="match status" value="1"/>
</dbReference>
<dbReference type="EMBL" id="AMGY01000008">
    <property type="protein sequence ID" value="EXJ79170.1"/>
    <property type="molecule type" value="Genomic_DNA"/>
</dbReference>
<feature type="region of interest" description="Disordered" evidence="1">
    <location>
        <begin position="164"/>
        <end position="186"/>
    </location>
</feature>
<sequence>MSPQVKSPTALAHVVLRTNNYRAMVDFYVQFLGGKVAYENEYLAFITYDEEHHRIAILQLPETANKVRNTAGLEHIAFTFDTLDDLALAYRQRKELGMLPVWCVNHGPTTSMYYEDPDGNQLETQVDNFDSVEETDKFMRSNAFAENPIGVDYDPEDLIRRLQAREDDKSIKERPNIGPRSLPPVH</sequence>
<dbReference type="RefSeq" id="XP_007736958.1">
    <property type="nucleotide sequence ID" value="XM_007738768.1"/>
</dbReference>
<dbReference type="SUPFAM" id="SSF54593">
    <property type="entry name" value="Glyoxalase/Bleomycin resistance protein/Dihydroxybiphenyl dioxygenase"/>
    <property type="match status" value="1"/>
</dbReference>
<comment type="caution">
    <text evidence="3">The sequence shown here is derived from an EMBL/GenBank/DDBJ whole genome shotgun (WGS) entry which is preliminary data.</text>
</comment>
<feature type="domain" description="VOC" evidence="2">
    <location>
        <begin position="10"/>
        <end position="127"/>
    </location>
</feature>
<dbReference type="PANTHER" id="PTHR43279:SF1">
    <property type="entry name" value="CATECHOL-2,3-DIOXYGENASE"/>
    <property type="match status" value="1"/>
</dbReference>